<organism evidence="2 3">
    <name type="scientific">Actinomadura verrucosospora</name>
    <dbReference type="NCBI Taxonomy" id="46165"/>
    <lineage>
        <taxon>Bacteria</taxon>
        <taxon>Bacillati</taxon>
        <taxon>Actinomycetota</taxon>
        <taxon>Actinomycetes</taxon>
        <taxon>Streptosporangiales</taxon>
        <taxon>Thermomonosporaceae</taxon>
        <taxon>Actinomadura</taxon>
    </lineage>
</organism>
<keyword evidence="3" id="KW-1185">Reference proteome</keyword>
<accession>A0A7D3ZJ95</accession>
<dbReference type="GO" id="GO:0097367">
    <property type="term" value="F:carbohydrate derivative binding"/>
    <property type="evidence" value="ECO:0007669"/>
    <property type="project" value="InterPro"/>
</dbReference>
<dbReference type="RefSeq" id="WP_173093597.1">
    <property type="nucleotide sequence ID" value="NZ_CP053892.1"/>
</dbReference>
<reference evidence="2 3" key="1">
    <citation type="submission" date="2020-05" db="EMBL/GenBank/DDBJ databases">
        <title>Actinomadura verrucosospora NRRL-B18236 (PFL_A860) Genome sequencing and assembly.</title>
        <authorList>
            <person name="Samborskyy M."/>
        </authorList>
    </citation>
    <scope>NUCLEOTIDE SEQUENCE [LARGE SCALE GENOMIC DNA]</scope>
    <source>
        <strain evidence="2 3">NRRL:B18236</strain>
    </source>
</reference>
<feature type="compositionally biased region" description="Basic and acidic residues" evidence="1">
    <location>
        <begin position="385"/>
        <end position="394"/>
    </location>
</feature>
<dbReference type="EMBL" id="CP053892">
    <property type="protein sequence ID" value="QKG19543.1"/>
    <property type="molecule type" value="Genomic_DNA"/>
</dbReference>
<dbReference type="EC" id="5.3.1.9" evidence="2"/>
<feature type="region of interest" description="Disordered" evidence="1">
    <location>
        <begin position="365"/>
        <end position="396"/>
    </location>
</feature>
<protein>
    <submittedName>
        <fullName evidence="2">Glucose-6-phosphate isomerase</fullName>
        <ecNumber evidence="2">5.3.1.9</ecNumber>
    </submittedName>
</protein>
<proteinExistence type="predicted"/>
<name>A0A7D3ZJ95_ACTVE</name>
<gene>
    <name evidence="2" type="ORF">ACTIVE_1179</name>
</gene>
<dbReference type="GO" id="GO:0004347">
    <property type="term" value="F:glucose-6-phosphate isomerase activity"/>
    <property type="evidence" value="ECO:0007669"/>
    <property type="project" value="UniProtKB-EC"/>
</dbReference>
<keyword evidence="2" id="KW-0413">Isomerase</keyword>
<dbReference type="GO" id="GO:1901135">
    <property type="term" value="P:carbohydrate derivative metabolic process"/>
    <property type="evidence" value="ECO:0007669"/>
    <property type="project" value="InterPro"/>
</dbReference>
<dbReference type="Proteomes" id="UP000501240">
    <property type="component" value="Chromosome"/>
</dbReference>
<feature type="region of interest" description="Disordered" evidence="1">
    <location>
        <begin position="112"/>
        <end position="134"/>
    </location>
</feature>
<dbReference type="AlphaFoldDB" id="A0A7D3ZJ95"/>
<evidence type="ECO:0000313" key="3">
    <source>
        <dbReference type="Proteomes" id="UP000501240"/>
    </source>
</evidence>
<dbReference type="SUPFAM" id="SSF53697">
    <property type="entry name" value="SIS domain"/>
    <property type="match status" value="1"/>
</dbReference>
<dbReference type="InterPro" id="IPR046348">
    <property type="entry name" value="SIS_dom_sf"/>
</dbReference>
<sequence length="540" mass="54986">MSFTAVVSGETAITARGPVREAAERVLGRLWIDQVPVRLASEDPALWPSAATAAVEGRPLCWPGQPGPGRAALDRAGELLADARAAGLTEVALLGRGAPARAAELIARACGPGSRRPADAGAPPLTVLDGPEPGPVLRIGDDRDRLARTAVVVTGDDPGTEALRRVFLGMLADAGLSPAEIARRVVTVAAPGTVPAKLAAEAGHPVVEAPAPTAFGALSPYALVPAAFAGADPSLLLDEATRVLPALTRPENNPGLVLGAILGGAARAGRRTVVLGGYSAALPGLADWAAQLLAEASGGRILPVVQGGGLPVAPGDDLFLLTLDGRPHQDDATVSGPAAGQLVVWEYAAAVAAYLLDRDPMAPPGRAAPLTVDDGTGDPVLSDGDPGRSVEVHTADPAFTGAPDLGALLAALTDAVGPDEHLALVAYLDPDEAGGQGAQIRRLAALLAARCRRPVTVGWGARRPAGGDDRPDAGVYLQVTGNADRDVPVPGRHHRLGMLQLARALGDARAARSDGRPVVRLHLQNRWAGLARLLDSARGG</sequence>
<evidence type="ECO:0000313" key="2">
    <source>
        <dbReference type="EMBL" id="QKG19543.1"/>
    </source>
</evidence>
<evidence type="ECO:0000256" key="1">
    <source>
        <dbReference type="SAM" id="MobiDB-lite"/>
    </source>
</evidence>